<feature type="transmembrane region" description="Helical" evidence="1">
    <location>
        <begin position="198"/>
        <end position="214"/>
    </location>
</feature>
<feature type="transmembrane region" description="Helical" evidence="1">
    <location>
        <begin position="20"/>
        <end position="44"/>
    </location>
</feature>
<feature type="transmembrane region" description="Helical" evidence="1">
    <location>
        <begin position="134"/>
        <end position="153"/>
    </location>
</feature>
<reference evidence="2 3" key="1">
    <citation type="journal article" date="2013" name="Antonie Van Leeuwenhoek">
        <title>Echinimonas agarilytica gen. nov., sp. nov., a new gammaproteobacterium isolated from the sea urchin Strongylocentrotus intermedius.</title>
        <authorList>
            <person name="Nedashkovskaya O.I."/>
            <person name="Stenkova A.M."/>
            <person name="Zhukova N.V."/>
            <person name="Van Trappen S."/>
            <person name="Lee J.S."/>
            <person name="Kim S.B."/>
        </authorList>
    </citation>
    <scope>NUCLEOTIDE SEQUENCE [LARGE SCALE GENOMIC DNA]</scope>
    <source>
        <strain evidence="2 3">KMM 6351</strain>
    </source>
</reference>
<feature type="transmembrane region" description="Helical" evidence="1">
    <location>
        <begin position="275"/>
        <end position="294"/>
    </location>
</feature>
<gene>
    <name evidence="2" type="ORF">NAF29_00215</name>
</gene>
<organism evidence="2 3">
    <name type="scientific">Echinimonas agarilytica</name>
    <dbReference type="NCBI Taxonomy" id="1215918"/>
    <lineage>
        <taxon>Bacteria</taxon>
        <taxon>Pseudomonadati</taxon>
        <taxon>Pseudomonadota</taxon>
        <taxon>Gammaproteobacteria</taxon>
        <taxon>Alteromonadales</taxon>
        <taxon>Echinimonadaceae</taxon>
        <taxon>Echinimonas</taxon>
    </lineage>
</organism>
<keyword evidence="1" id="KW-1133">Transmembrane helix</keyword>
<sequence length="342" mass="37734">MTQEELLKARTFRFTFGLVASTFVGLTVDFALGHLIFVLVAKFLTIPAAPSTKGTFVLFLCLVVMPAIFNQFVSAFGFQPGVMIPLLCLLLFWFYYLGTEPKFILIATFGIIFLVLISFMGVLNGVVVSEITTALMKSSSIAIAIYLVSHALFPEPHTERNLPTSPYSSFVRVLIAAKSVIVLLPILLYFLFTMPTNIISVLIFSALFLMQVSVAEQIHALKLFLIINILSAILAVATFELFTMIPSLVYCLLFMATIGIYFGREIFSGSKVGKLYAGAITGYLVLFGGLATGTSDDIGAKSTDRLMQIIMTCAYIATVAHVIEIWLFKRWKVKFKDQIEAG</sequence>
<evidence type="ECO:0000256" key="1">
    <source>
        <dbReference type="SAM" id="Phobius"/>
    </source>
</evidence>
<name>A0AA41W3C0_9GAMM</name>
<evidence type="ECO:0000313" key="2">
    <source>
        <dbReference type="EMBL" id="MCM2678094.1"/>
    </source>
</evidence>
<dbReference type="InterPro" id="IPR022604">
    <property type="entry name" value="DUF2955"/>
</dbReference>
<feature type="transmembrane region" description="Helical" evidence="1">
    <location>
        <begin position="78"/>
        <end position="96"/>
    </location>
</feature>
<comment type="caution">
    <text evidence="2">The sequence shown here is derived from an EMBL/GenBank/DDBJ whole genome shotgun (WGS) entry which is preliminary data.</text>
</comment>
<dbReference type="EMBL" id="JAMQGP010000001">
    <property type="protein sequence ID" value="MCM2678094.1"/>
    <property type="molecule type" value="Genomic_DNA"/>
</dbReference>
<dbReference type="Proteomes" id="UP001165393">
    <property type="component" value="Unassembled WGS sequence"/>
</dbReference>
<dbReference type="AlphaFoldDB" id="A0AA41W3C0"/>
<feature type="transmembrane region" description="Helical" evidence="1">
    <location>
        <begin position="173"/>
        <end position="192"/>
    </location>
</feature>
<evidence type="ECO:0000313" key="3">
    <source>
        <dbReference type="Proteomes" id="UP001165393"/>
    </source>
</evidence>
<keyword evidence="1" id="KW-0812">Transmembrane</keyword>
<dbReference type="RefSeq" id="WP_251259411.1">
    <property type="nucleotide sequence ID" value="NZ_JAMQGP010000001.1"/>
</dbReference>
<keyword evidence="1" id="KW-0472">Membrane</keyword>
<proteinExistence type="predicted"/>
<feature type="transmembrane region" description="Helical" evidence="1">
    <location>
        <begin position="306"/>
        <end position="328"/>
    </location>
</feature>
<feature type="transmembrane region" description="Helical" evidence="1">
    <location>
        <begin position="245"/>
        <end position="263"/>
    </location>
</feature>
<feature type="transmembrane region" description="Helical" evidence="1">
    <location>
        <begin position="103"/>
        <end position="128"/>
    </location>
</feature>
<accession>A0AA41W3C0</accession>
<protein>
    <submittedName>
        <fullName evidence="2">DUF2955 domain-containing protein</fullName>
    </submittedName>
</protein>
<keyword evidence="3" id="KW-1185">Reference proteome</keyword>
<dbReference type="Pfam" id="PF11168">
    <property type="entry name" value="DUF2955"/>
    <property type="match status" value="1"/>
</dbReference>